<sequence>MTSHDVRDMLDLPDAAASRPTKKQKISTQRPTLKGLAREVQNLSGDNPIAIVPEISVFKKRRFASRKPAAKWELRSFKNPAREDDSLTLRHWRRKQETPPAPAGYDGSTDLPDTTNPEPEIERSAFAKFNVQVNVPDYTDDEYNKRLQNPDWSKEETDYLMDLAKQFDLRWPVIWDRYEYEPIIPSMDVETNQTAIVVTSKVRSMEDLKARYYFVAATMMMLRKPPIQMNTAEFNLHEVMLNFNPGQETLRKKFAEAAFRRTKEEAREEESLLLELKRILARSEKLNDERRELYARLETPPSTGNIGIYTSSQGLQQLLQQLMTVDKTKKRKSLMVGDGVSPAAGPSGQAQNANADRRESSVRESTTGPSGAPGKKGAQGPSERRQLTEEEERIYGVSRHERLTSGPAFRLERISKPLISKSAVQQTKISNVLTELEVPQRLIMPTAEVGEAYESVLQSINVLLEARKVADKLAGEVAVAKAQKAEKEKAARLARGEPADGDADAAVNGTGEAEGSEVKQEEREKSVAASIKGGGAHKRSASVLSAASDKNTKRQKK</sequence>
<dbReference type="RefSeq" id="XP_031870571.1">
    <property type="nucleotide sequence ID" value="XM_032013971.1"/>
</dbReference>
<dbReference type="GO" id="GO:0003714">
    <property type="term" value="F:transcription corepressor activity"/>
    <property type="evidence" value="ECO:0007669"/>
    <property type="project" value="TreeGrafter"/>
</dbReference>
<keyword evidence="7" id="KW-0539">Nucleus</keyword>
<feature type="region of interest" description="Disordered" evidence="9">
    <location>
        <begin position="1"/>
        <end position="33"/>
    </location>
</feature>
<gene>
    <name evidence="11" type="ORF">BP5553_05348</name>
</gene>
<dbReference type="GO" id="GO:0006338">
    <property type="term" value="P:chromatin remodeling"/>
    <property type="evidence" value="ECO:0007669"/>
    <property type="project" value="InterPro"/>
</dbReference>
<proteinExistence type="inferred from homology"/>
<comment type="subcellular location">
    <subcellularLocation>
        <location evidence="1">Nucleus</location>
    </subcellularLocation>
</comment>
<dbReference type="STRING" id="2656787.A0A370TQU9"/>
<dbReference type="AlphaFoldDB" id="A0A370TQU9"/>
<dbReference type="Pfam" id="PF16282">
    <property type="entry name" value="SANT_DAMP1_like"/>
    <property type="match status" value="1"/>
</dbReference>
<feature type="coiled-coil region" evidence="8">
    <location>
        <begin position="269"/>
        <end position="296"/>
    </location>
</feature>
<evidence type="ECO:0000256" key="8">
    <source>
        <dbReference type="SAM" id="Coils"/>
    </source>
</evidence>
<evidence type="ECO:0000256" key="3">
    <source>
        <dbReference type="ARBA" id="ARBA00019132"/>
    </source>
</evidence>
<feature type="region of interest" description="Disordered" evidence="9">
    <location>
        <begin position="486"/>
        <end position="557"/>
    </location>
</feature>
<dbReference type="GO" id="GO:0035267">
    <property type="term" value="C:NuA4 histone acetyltransferase complex"/>
    <property type="evidence" value="ECO:0007669"/>
    <property type="project" value="InterPro"/>
</dbReference>
<dbReference type="InterPro" id="IPR032563">
    <property type="entry name" value="DAMP1_SANT-like"/>
</dbReference>
<evidence type="ECO:0000256" key="2">
    <source>
        <dbReference type="ARBA" id="ARBA00006918"/>
    </source>
</evidence>
<evidence type="ECO:0000313" key="11">
    <source>
        <dbReference type="EMBL" id="RDL37915.1"/>
    </source>
</evidence>
<dbReference type="PANTHER" id="PTHR12855:SF10">
    <property type="entry name" value="DNA METHYLTRANSFERASE 1-ASSOCIATED PROTEIN 1"/>
    <property type="match status" value="1"/>
</dbReference>
<dbReference type="OrthoDB" id="19740at2759"/>
<keyword evidence="5" id="KW-0805">Transcription regulation</keyword>
<evidence type="ECO:0000256" key="1">
    <source>
        <dbReference type="ARBA" id="ARBA00004123"/>
    </source>
</evidence>
<feature type="domain" description="DAMP1 SANT/Myb-like" evidence="10">
    <location>
        <begin position="125"/>
        <end position="220"/>
    </location>
</feature>
<organism evidence="11 12">
    <name type="scientific">Venustampulla echinocandica</name>
    <dbReference type="NCBI Taxonomy" id="2656787"/>
    <lineage>
        <taxon>Eukaryota</taxon>
        <taxon>Fungi</taxon>
        <taxon>Dikarya</taxon>
        <taxon>Ascomycota</taxon>
        <taxon>Pezizomycotina</taxon>
        <taxon>Leotiomycetes</taxon>
        <taxon>Helotiales</taxon>
        <taxon>Pleuroascaceae</taxon>
        <taxon>Venustampulla</taxon>
    </lineage>
</organism>
<feature type="region of interest" description="Disordered" evidence="9">
    <location>
        <begin position="87"/>
        <end position="118"/>
    </location>
</feature>
<comment type="caution">
    <text evidence="11">The sequence shown here is derived from an EMBL/GenBank/DDBJ whole genome shotgun (WGS) entry which is preliminary data.</text>
</comment>
<keyword evidence="4" id="KW-0156">Chromatin regulator</keyword>
<feature type="compositionally biased region" description="Basic and acidic residues" evidence="9">
    <location>
        <begin position="1"/>
        <end position="10"/>
    </location>
</feature>
<keyword evidence="8" id="KW-0175">Coiled coil</keyword>
<dbReference type="EMBL" id="NPIC01000003">
    <property type="protein sequence ID" value="RDL37915.1"/>
    <property type="molecule type" value="Genomic_DNA"/>
</dbReference>
<dbReference type="InterPro" id="IPR027109">
    <property type="entry name" value="Swc4/Dmap1"/>
</dbReference>
<reference evidence="11 12" key="1">
    <citation type="journal article" date="2018" name="IMA Fungus">
        <title>IMA Genome-F 9: Draft genome sequence of Annulohypoxylon stygium, Aspergillus mulundensis, Berkeleyomyces basicola (syn. Thielaviopsis basicola), Ceratocystis smalleyi, two Cercospora beticola strains, Coleophoma cylindrospora, Fusarium fracticaudum, Phialophora cf. hyalina, and Morchella septimelata.</title>
        <authorList>
            <person name="Wingfield B.D."/>
            <person name="Bills G.F."/>
            <person name="Dong Y."/>
            <person name="Huang W."/>
            <person name="Nel W.J."/>
            <person name="Swalarsk-Parry B.S."/>
            <person name="Vaghefi N."/>
            <person name="Wilken P.M."/>
            <person name="An Z."/>
            <person name="de Beer Z.W."/>
            <person name="De Vos L."/>
            <person name="Chen L."/>
            <person name="Duong T.A."/>
            <person name="Gao Y."/>
            <person name="Hammerbacher A."/>
            <person name="Kikkert J.R."/>
            <person name="Li Y."/>
            <person name="Li H."/>
            <person name="Li K."/>
            <person name="Li Q."/>
            <person name="Liu X."/>
            <person name="Ma X."/>
            <person name="Naidoo K."/>
            <person name="Pethybridge S.J."/>
            <person name="Sun J."/>
            <person name="Steenkamp E.T."/>
            <person name="van der Nest M.A."/>
            <person name="van Wyk S."/>
            <person name="Wingfield M.J."/>
            <person name="Xiong C."/>
            <person name="Yue Q."/>
            <person name="Zhang X."/>
        </authorList>
    </citation>
    <scope>NUCLEOTIDE SEQUENCE [LARGE SCALE GENOMIC DNA]</scope>
    <source>
        <strain evidence="11 12">BP 5553</strain>
    </source>
</reference>
<dbReference type="GeneID" id="43598197"/>
<evidence type="ECO:0000256" key="5">
    <source>
        <dbReference type="ARBA" id="ARBA00023015"/>
    </source>
</evidence>
<feature type="compositionally biased region" description="Basic and acidic residues" evidence="9">
    <location>
        <begin position="516"/>
        <end position="526"/>
    </location>
</feature>
<dbReference type="Proteomes" id="UP000254866">
    <property type="component" value="Unassembled WGS sequence"/>
</dbReference>
<accession>A0A370TQU9</accession>
<evidence type="ECO:0000259" key="10">
    <source>
        <dbReference type="Pfam" id="PF16282"/>
    </source>
</evidence>
<dbReference type="GO" id="GO:0006281">
    <property type="term" value="P:DNA repair"/>
    <property type="evidence" value="ECO:0007669"/>
    <property type="project" value="InterPro"/>
</dbReference>
<keyword evidence="12" id="KW-1185">Reference proteome</keyword>
<evidence type="ECO:0000256" key="4">
    <source>
        <dbReference type="ARBA" id="ARBA00022853"/>
    </source>
</evidence>
<evidence type="ECO:0000256" key="7">
    <source>
        <dbReference type="ARBA" id="ARBA00023242"/>
    </source>
</evidence>
<comment type="similarity">
    <text evidence="2">Belongs to the SWC4 family.</text>
</comment>
<dbReference type="GO" id="GO:0000812">
    <property type="term" value="C:Swr1 complex"/>
    <property type="evidence" value="ECO:0007669"/>
    <property type="project" value="TreeGrafter"/>
</dbReference>
<evidence type="ECO:0000313" key="12">
    <source>
        <dbReference type="Proteomes" id="UP000254866"/>
    </source>
</evidence>
<evidence type="ECO:0000256" key="9">
    <source>
        <dbReference type="SAM" id="MobiDB-lite"/>
    </source>
</evidence>
<keyword evidence="6" id="KW-0804">Transcription</keyword>
<evidence type="ECO:0000256" key="6">
    <source>
        <dbReference type="ARBA" id="ARBA00023163"/>
    </source>
</evidence>
<feature type="region of interest" description="Disordered" evidence="9">
    <location>
        <begin position="333"/>
        <end position="399"/>
    </location>
</feature>
<dbReference type="Gene3D" id="1.10.10.60">
    <property type="entry name" value="Homeodomain-like"/>
    <property type="match status" value="1"/>
</dbReference>
<dbReference type="GO" id="GO:0000122">
    <property type="term" value="P:negative regulation of transcription by RNA polymerase II"/>
    <property type="evidence" value="ECO:0007669"/>
    <property type="project" value="TreeGrafter"/>
</dbReference>
<dbReference type="PANTHER" id="PTHR12855">
    <property type="entry name" value="DNA METHYLTRANSFERASE 1-ASSOCIATED PROTEIN 1 FAMILY MEMBER"/>
    <property type="match status" value="1"/>
</dbReference>
<name>A0A370TQU9_9HELO</name>
<protein>
    <recommendedName>
        <fullName evidence="3">SWR1-complex protein 4</fullName>
    </recommendedName>
</protein>
<feature type="compositionally biased region" description="Basic and acidic residues" evidence="9">
    <location>
        <begin position="486"/>
        <end position="498"/>
    </location>
</feature>